<evidence type="ECO:0000313" key="1">
    <source>
        <dbReference type="EMBL" id="KAK1146898.1"/>
    </source>
</evidence>
<proteinExistence type="predicted"/>
<protein>
    <submittedName>
        <fullName evidence="1">Uncharacterized protein</fullName>
    </submittedName>
</protein>
<gene>
    <name evidence="1" type="ORF">N8T08_002224</name>
</gene>
<accession>A0ACC3B927</accession>
<dbReference type="EMBL" id="JAOPJF010000014">
    <property type="protein sequence ID" value="KAK1146898.1"/>
    <property type="molecule type" value="Genomic_DNA"/>
</dbReference>
<organism evidence="1 2">
    <name type="scientific">Aspergillus melleus</name>
    <dbReference type="NCBI Taxonomy" id="138277"/>
    <lineage>
        <taxon>Eukaryota</taxon>
        <taxon>Fungi</taxon>
        <taxon>Dikarya</taxon>
        <taxon>Ascomycota</taxon>
        <taxon>Pezizomycotina</taxon>
        <taxon>Eurotiomycetes</taxon>
        <taxon>Eurotiomycetidae</taxon>
        <taxon>Eurotiales</taxon>
        <taxon>Aspergillaceae</taxon>
        <taxon>Aspergillus</taxon>
        <taxon>Aspergillus subgen. Circumdati</taxon>
    </lineage>
</organism>
<evidence type="ECO:0000313" key="2">
    <source>
        <dbReference type="Proteomes" id="UP001177260"/>
    </source>
</evidence>
<keyword evidence="2" id="KW-1185">Reference proteome</keyword>
<dbReference type="Proteomes" id="UP001177260">
    <property type="component" value="Unassembled WGS sequence"/>
</dbReference>
<name>A0ACC3B927_9EURO</name>
<sequence length="93" mass="10898">MESPESYSMDPPSVILEDRIDTWFFFEVKEVLGDEDIDWQFLALRLEEEAGPVQLSLYNPLKNLVRDYERLLNEDQSGSSAIGKVHRCMIWVF</sequence>
<reference evidence="1 2" key="1">
    <citation type="journal article" date="2023" name="ACS Omega">
        <title>Identification of the Neoaspergillic Acid Biosynthesis Gene Cluster by Establishing an In Vitro CRISPR-Ribonucleoprotein Genetic System in Aspergillus melleus.</title>
        <authorList>
            <person name="Yuan B."/>
            <person name="Grau M.F."/>
            <person name="Murata R.M."/>
            <person name="Torok T."/>
            <person name="Venkateswaran K."/>
            <person name="Stajich J.E."/>
            <person name="Wang C.C.C."/>
        </authorList>
    </citation>
    <scope>NUCLEOTIDE SEQUENCE [LARGE SCALE GENOMIC DNA]</scope>
    <source>
        <strain evidence="1 2">IMV 1140</strain>
    </source>
</reference>
<comment type="caution">
    <text evidence="1">The sequence shown here is derived from an EMBL/GenBank/DDBJ whole genome shotgun (WGS) entry which is preliminary data.</text>
</comment>